<evidence type="ECO:0000313" key="14">
    <source>
        <dbReference type="WBParaSite" id="TMUE_1000005450.1"/>
    </source>
</evidence>
<accession>A0A5S6QEC3</accession>
<dbReference type="GO" id="GO:0005737">
    <property type="term" value="C:cytoplasm"/>
    <property type="evidence" value="ECO:0007669"/>
    <property type="project" value="TreeGrafter"/>
</dbReference>
<dbReference type="InterPro" id="IPR045357">
    <property type="entry name" value="Aminopeptidase_N-like_N"/>
</dbReference>
<dbReference type="Pfam" id="PF11838">
    <property type="entry name" value="ERAP1_C"/>
    <property type="match status" value="1"/>
</dbReference>
<evidence type="ECO:0000256" key="9">
    <source>
        <dbReference type="SAM" id="MobiDB-lite"/>
    </source>
</evidence>
<feature type="domain" description="Peptidase M1 membrane alanine aminopeptidase" evidence="10">
    <location>
        <begin position="259"/>
        <end position="474"/>
    </location>
</feature>
<dbReference type="InterPro" id="IPR027268">
    <property type="entry name" value="Peptidase_M4/M1_CTD_sf"/>
</dbReference>
<evidence type="ECO:0000313" key="13">
    <source>
        <dbReference type="Proteomes" id="UP000046395"/>
    </source>
</evidence>
<evidence type="ECO:0000256" key="5">
    <source>
        <dbReference type="ARBA" id="ARBA00022723"/>
    </source>
</evidence>
<dbReference type="AlphaFoldDB" id="A0A5S6QEC3"/>
<dbReference type="PANTHER" id="PTHR11533">
    <property type="entry name" value="PROTEASE M1 ZINC METALLOPROTEASE"/>
    <property type="match status" value="1"/>
</dbReference>
<evidence type="ECO:0000256" key="1">
    <source>
        <dbReference type="ARBA" id="ARBA00001947"/>
    </source>
</evidence>
<evidence type="ECO:0000259" key="11">
    <source>
        <dbReference type="Pfam" id="PF11838"/>
    </source>
</evidence>
<dbReference type="InterPro" id="IPR050344">
    <property type="entry name" value="Peptidase_M1_aminopeptidases"/>
</dbReference>
<dbReference type="InterPro" id="IPR042097">
    <property type="entry name" value="Aminopeptidase_N-like_N_sf"/>
</dbReference>
<keyword evidence="6" id="KW-0378">Hydrolase</keyword>
<protein>
    <submittedName>
        <fullName evidence="14">Aminopeptidase</fullName>
    </submittedName>
</protein>
<dbReference type="PANTHER" id="PTHR11533:SF174">
    <property type="entry name" value="PUROMYCIN-SENSITIVE AMINOPEPTIDASE-RELATED"/>
    <property type="match status" value="1"/>
</dbReference>
<keyword evidence="13" id="KW-1185">Reference proteome</keyword>
<dbReference type="Gene3D" id="2.60.40.1730">
    <property type="entry name" value="tricorn interacting facor f3 domain"/>
    <property type="match status" value="1"/>
</dbReference>
<dbReference type="SUPFAM" id="SSF55486">
    <property type="entry name" value="Metalloproteases ('zincins'), catalytic domain"/>
    <property type="match status" value="1"/>
</dbReference>
<dbReference type="GO" id="GO:0006508">
    <property type="term" value="P:proteolysis"/>
    <property type="evidence" value="ECO:0007669"/>
    <property type="project" value="UniProtKB-KW"/>
</dbReference>
<comment type="similarity">
    <text evidence="2">Belongs to the peptidase M1 family.</text>
</comment>
<dbReference type="Gene3D" id="2.60.40.1910">
    <property type="match status" value="1"/>
</dbReference>
<keyword evidence="3" id="KW-0031">Aminopeptidase</keyword>
<dbReference type="Gene3D" id="1.25.50.20">
    <property type="match status" value="1"/>
</dbReference>
<dbReference type="WBParaSite" id="TMUE_1000005450.1">
    <property type="protein sequence ID" value="TMUE_1000005450.1"/>
    <property type="gene ID" value="WBGene00287716"/>
</dbReference>
<comment type="cofactor">
    <cofactor evidence="1">
        <name>Zn(2+)</name>
        <dbReference type="ChEBI" id="CHEBI:29105"/>
    </cofactor>
</comment>
<dbReference type="Proteomes" id="UP000046395">
    <property type="component" value="Unassembled WGS sequence"/>
</dbReference>
<keyword evidence="5" id="KW-0479">Metal-binding</keyword>
<keyword evidence="8" id="KW-0482">Metalloprotease</keyword>
<dbReference type="PRINTS" id="PR00756">
    <property type="entry name" value="ALADIPTASE"/>
</dbReference>
<dbReference type="Gene3D" id="1.10.390.10">
    <property type="entry name" value="Neutral Protease Domain 2"/>
    <property type="match status" value="1"/>
</dbReference>
<dbReference type="Pfam" id="PF17900">
    <property type="entry name" value="Peptidase_M1_N"/>
    <property type="match status" value="1"/>
</dbReference>
<dbReference type="GO" id="GO:0005615">
    <property type="term" value="C:extracellular space"/>
    <property type="evidence" value="ECO:0007669"/>
    <property type="project" value="TreeGrafter"/>
</dbReference>
<dbReference type="InterPro" id="IPR024571">
    <property type="entry name" value="ERAP1-like_C_dom"/>
</dbReference>
<evidence type="ECO:0000256" key="8">
    <source>
        <dbReference type="ARBA" id="ARBA00023049"/>
    </source>
</evidence>
<evidence type="ECO:0000256" key="7">
    <source>
        <dbReference type="ARBA" id="ARBA00022833"/>
    </source>
</evidence>
<organism evidence="13 14">
    <name type="scientific">Trichuris muris</name>
    <name type="common">Mouse whipworm</name>
    <dbReference type="NCBI Taxonomy" id="70415"/>
    <lineage>
        <taxon>Eukaryota</taxon>
        <taxon>Metazoa</taxon>
        <taxon>Ecdysozoa</taxon>
        <taxon>Nematoda</taxon>
        <taxon>Enoplea</taxon>
        <taxon>Dorylaimia</taxon>
        <taxon>Trichinellida</taxon>
        <taxon>Trichuridae</taxon>
        <taxon>Trichuris</taxon>
    </lineage>
</organism>
<dbReference type="SUPFAM" id="SSF63737">
    <property type="entry name" value="Leukotriene A4 hydrolase N-terminal domain"/>
    <property type="match status" value="1"/>
</dbReference>
<evidence type="ECO:0000259" key="10">
    <source>
        <dbReference type="Pfam" id="PF01433"/>
    </source>
</evidence>
<proteinExistence type="inferred from homology"/>
<feature type="domain" description="Aminopeptidase N-like N-terminal" evidence="12">
    <location>
        <begin position="37"/>
        <end position="221"/>
    </location>
</feature>
<feature type="region of interest" description="Disordered" evidence="9">
    <location>
        <begin position="1"/>
        <end position="26"/>
    </location>
</feature>
<evidence type="ECO:0000256" key="6">
    <source>
        <dbReference type="ARBA" id="ARBA00022801"/>
    </source>
</evidence>
<sequence length="890" mass="101904">MSTTNSAQSRRAVEVHNNPRPSGGLHSAPLVPPMWEPVHSMIRLALFPSLHAFLGKAAISFKFVSSGKFIKLHCEDLNIRRVCICLESPGQSTRKTDLVTTLGEGGRDIIVDLPENVDIGTIAKLTFWYNGKINDRGEGLHRIVYTTGGEEKVAVISNFSKGLARLTFPCWDELICRASYEFIVIVPEMFTVISCTKALSSTPIGNGFKSVHFACTPKLPTCALALIAMETDYVERISPSGMEFRFYGSPSSCKLYAPALDAIVKVYGLLEEYFDYKIGLRKLDYISVPEYNDCAAEFFGLVFTCECYLVADNSEDGRTEREVYVSIAHELTRQWIGCLVTPYSWGEFFIHDALCTFIGDKIANINFPSKDFDVFTALFDTNKGLIMDAARNPRTILKTIRSPIDIEVYRTVNLFAKPYHLLVLLERFLGEEMFRRALRSFVSEYAFKSTSLGQIWRWMSSLSGYDVDAIASEWLLKPGFPMLHAEIDWRQAIPVLRLRQTRFIEDGTKGFKEDYWPIVVMYRCKNSTAPLFHLMTRKEDEIVLNDFSWGDWIKLNWEFKGFYRVYYGEGLRNALFPALSSFGDTNRMSIVADAYAMVRACRIKVVTYLELIENCGEERCPGMHTLMATSAIELMGAFQFSPMYKRLRRFFRKLLYPMFHTVGWHPKEPKNYLEKTARFTLMSALVECGDEIVVQFSREMFDAFVKCNVPIISQLRPLVLCAVCRYGDEADANTMLRLYMESRGEPNCAEYLAAVGYTPILTVLENLIKFCEGGNLWSRSHIASVFEYMTRTAIGHNFAWQYLKSHWKELTHAHGNTFYFDKLVKQAMTNVHGEMIDREFEDGFLSSDDMEFYIRPRLLSMQVKSRINTQVLAQHVEVGQWLQKRGFKAH</sequence>
<dbReference type="GO" id="GO:0042277">
    <property type="term" value="F:peptide binding"/>
    <property type="evidence" value="ECO:0007669"/>
    <property type="project" value="TreeGrafter"/>
</dbReference>
<keyword evidence="4" id="KW-0645">Protease</keyword>
<dbReference type="Pfam" id="PF01433">
    <property type="entry name" value="Peptidase_M1"/>
    <property type="match status" value="1"/>
</dbReference>
<dbReference type="STRING" id="70415.A0A5S6QEC3"/>
<dbReference type="GO" id="GO:0070006">
    <property type="term" value="F:metalloaminopeptidase activity"/>
    <property type="evidence" value="ECO:0007669"/>
    <property type="project" value="TreeGrafter"/>
</dbReference>
<dbReference type="GO" id="GO:0043171">
    <property type="term" value="P:peptide catabolic process"/>
    <property type="evidence" value="ECO:0007669"/>
    <property type="project" value="TreeGrafter"/>
</dbReference>
<dbReference type="InterPro" id="IPR014782">
    <property type="entry name" value="Peptidase_M1_dom"/>
</dbReference>
<evidence type="ECO:0000256" key="4">
    <source>
        <dbReference type="ARBA" id="ARBA00022670"/>
    </source>
</evidence>
<name>A0A5S6QEC3_TRIMR</name>
<dbReference type="GO" id="GO:0008270">
    <property type="term" value="F:zinc ion binding"/>
    <property type="evidence" value="ECO:0007669"/>
    <property type="project" value="InterPro"/>
</dbReference>
<dbReference type="GO" id="GO:0016020">
    <property type="term" value="C:membrane"/>
    <property type="evidence" value="ECO:0007669"/>
    <property type="project" value="TreeGrafter"/>
</dbReference>
<keyword evidence="7" id="KW-0862">Zinc</keyword>
<evidence type="ECO:0000256" key="3">
    <source>
        <dbReference type="ARBA" id="ARBA00022438"/>
    </source>
</evidence>
<evidence type="ECO:0000259" key="12">
    <source>
        <dbReference type="Pfam" id="PF17900"/>
    </source>
</evidence>
<dbReference type="InterPro" id="IPR001930">
    <property type="entry name" value="Peptidase_M1"/>
</dbReference>
<reference evidence="14" key="1">
    <citation type="submission" date="2019-12" db="UniProtKB">
        <authorList>
            <consortium name="WormBaseParasite"/>
        </authorList>
    </citation>
    <scope>IDENTIFICATION</scope>
</reference>
<feature type="domain" description="ERAP1-like C-terminal" evidence="11">
    <location>
        <begin position="552"/>
        <end position="844"/>
    </location>
</feature>
<evidence type="ECO:0000256" key="2">
    <source>
        <dbReference type="ARBA" id="ARBA00010136"/>
    </source>
</evidence>